<accession>A0ACC2LNZ3</accession>
<keyword evidence="2" id="KW-1185">Reference proteome</keyword>
<dbReference type="Proteomes" id="UP001234297">
    <property type="component" value="Chromosome 3"/>
</dbReference>
<reference evidence="1 2" key="1">
    <citation type="journal article" date="2022" name="Hortic Res">
        <title>A haplotype resolved chromosomal level avocado genome allows analysis of novel avocado genes.</title>
        <authorList>
            <person name="Nath O."/>
            <person name="Fletcher S.J."/>
            <person name="Hayward A."/>
            <person name="Shaw L.M."/>
            <person name="Masouleh A.K."/>
            <person name="Furtado A."/>
            <person name="Henry R.J."/>
            <person name="Mitter N."/>
        </authorList>
    </citation>
    <scope>NUCLEOTIDE SEQUENCE [LARGE SCALE GENOMIC DNA]</scope>
    <source>
        <strain evidence="2">cv. Hass</strain>
    </source>
</reference>
<comment type="caution">
    <text evidence="1">The sequence shown here is derived from an EMBL/GenBank/DDBJ whole genome shotgun (WGS) entry which is preliminary data.</text>
</comment>
<evidence type="ECO:0000313" key="1">
    <source>
        <dbReference type="EMBL" id="KAJ8635131.1"/>
    </source>
</evidence>
<protein>
    <submittedName>
        <fullName evidence="1">Uncharacterized protein</fullName>
    </submittedName>
</protein>
<dbReference type="EMBL" id="CM056811">
    <property type="protein sequence ID" value="KAJ8635131.1"/>
    <property type="molecule type" value="Genomic_DNA"/>
</dbReference>
<gene>
    <name evidence="1" type="ORF">MRB53_009398</name>
</gene>
<proteinExistence type="predicted"/>
<name>A0ACC2LNZ3_PERAE</name>
<sequence length="182" mass="20090">MQDSLCSILEFGREDFTNGVRAEALRIPSEKTDSQEDRVGKERRLAPLPADTLSPIDGRHRGDIGTGTGMGRAAPREAVVGRMTGRRDHDGGEGVSGARVGRKPAAKILQPGRTASGRAVRRGLRSRLGGLWGRSPCEKLDGHPWIEGIAERAGEKDKETIVRVWRVLSRRRGILIPWRWEI</sequence>
<organism evidence="1 2">
    <name type="scientific">Persea americana</name>
    <name type="common">Avocado</name>
    <dbReference type="NCBI Taxonomy" id="3435"/>
    <lineage>
        <taxon>Eukaryota</taxon>
        <taxon>Viridiplantae</taxon>
        <taxon>Streptophyta</taxon>
        <taxon>Embryophyta</taxon>
        <taxon>Tracheophyta</taxon>
        <taxon>Spermatophyta</taxon>
        <taxon>Magnoliopsida</taxon>
        <taxon>Magnoliidae</taxon>
        <taxon>Laurales</taxon>
        <taxon>Lauraceae</taxon>
        <taxon>Persea</taxon>
    </lineage>
</organism>
<evidence type="ECO:0000313" key="2">
    <source>
        <dbReference type="Proteomes" id="UP001234297"/>
    </source>
</evidence>